<dbReference type="InterPro" id="IPR016866">
    <property type="entry name" value="UCP028069"/>
</dbReference>
<proteinExistence type="predicted"/>
<name>A0A3M0ABQ4_9GAMM</name>
<dbReference type="Proteomes" id="UP000267187">
    <property type="component" value="Unassembled WGS sequence"/>
</dbReference>
<evidence type="ECO:0000313" key="2">
    <source>
        <dbReference type="EMBL" id="RMA80208.1"/>
    </source>
</evidence>
<feature type="signal peptide" evidence="1">
    <location>
        <begin position="1"/>
        <end position="27"/>
    </location>
</feature>
<dbReference type="AlphaFoldDB" id="A0A3M0ABQ4"/>
<dbReference type="PIRSF" id="PIRSF028069">
    <property type="entry name" value="UCP028069"/>
    <property type="match status" value="1"/>
</dbReference>
<reference evidence="2 3" key="1">
    <citation type="submission" date="2018-10" db="EMBL/GenBank/DDBJ databases">
        <title>Genomic Encyclopedia of Type Strains, Phase IV (KMG-IV): sequencing the most valuable type-strain genomes for metagenomic binning, comparative biology and taxonomic classification.</title>
        <authorList>
            <person name="Goeker M."/>
        </authorList>
    </citation>
    <scope>NUCLEOTIDE SEQUENCE [LARGE SCALE GENOMIC DNA]</scope>
    <source>
        <strain evidence="2 3">DSM 25080</strain>
    </source>
</reference>
<keyword evidence="3" id="KW-1185">Reference proteome</keyword>
<dbReference type="RefSeq" id="WP_121876886.1">
    <property type="nucleotide sequence ID" value="NZ_REFJ01000003.1"/>
</dbReference>
<keyword evidence="1" id="KW-0732">Signal</keyword>
<dbReference type="OrthoDB" id="5880116at2"/>
<gene>
    <name evidence="2" type="ORF">DFR27_1571</name>
</gene>
<organism evidence="2 3">
    <name type="scientific">Umboniibacter marinipuniceus</name>
    <dbReference type="NCBI Taxonomy" id="569599"/>
    <lineage>
        <taxon>Bacteria</taxon>
        <taxon>Pseudomonadati</taxon>
        <taxon>Pseudomonadota</taxon>
        <taxon>Gammaproteobacteria</taxon>
        <taxon>Cellvibrionales</taxon>
        <taxon>Cellvibrionaceae</taxon>
        <taxon>Umboniibacter</taxon>
    </lineage>
</organism>
<comment type="caution">
    <text evidence="2">The sequence shown here is derived from an EMBL/GenBank/DDBJ whole genome shotgun (WGS) entry which is preliminary data.</text>
</comment>
<protein>
    <submittedName>
        <fullName evidence="2">Uncharacterized protein DUF3450</fullName>
    </submittedName>
</protein>
<dbReference type="Pfam" id="PF11932">
    <property type="entry name" value="DUF3450"/>
    <property type="match status" value="1"/>
</dbReference>
<evidence type="ECO:0000256" key="1">
    <source>
        <dbReference type="SAM" id="SignalP"/>
    </source>
</evidence>
<feature type="chain" id="PRO_5017952250" evidence="1">
    <location>
        <begin position="28"/>
        <end position="260"/>
    </location>
</feature>
<dbReference type="EMBL" id="REFJ01000003">
    <property type="protein sequence ID" value="RMA80208.1"/>
    <property type="molecule type" value="Genomic_DNA"/>
</dbReference>
<accession>A0A3M0ABQ4</accession>
<evidence type="ECO:0000313" key="3">
    <source>
        <dbReference type="Proteomes" id="UP000267187"/>
    </source>
</evidence>
<sequence>MKKQRMKVAVLAAAVSGGALVGTSVLADELDNVLEVGNAVAQDGASSQQRVDAIQEQADSIISEYKQVNDSIDGLKLFNRQMQQSIDRQEASIANIEASIQQVTVMQRQMQPLTDRMLAALENFVALDMPFRKSEREQRIADLRDNMTDPRLTIAERFRQVLEAYKIENEYGRKIDHYSEVIDFGQGPKEMNVLQIGRVALMAQSSDQKTSIAFNSNSGQWEVLTDDAYRSAIIQGLRIAKKQAPADLMTIPAIAPEAAQ</sequence>